<name>A0A078AUQ4_STYLE</name>
<reference evidence="6 7" key="1">
    <citation type="submission" date="2014-06" db="EMBL/GenBank/DDBJ databases">
        <authorList>
            <person name="Swart Estienne"/>
        </authorList>
    </citation>
    <scope>NUCLEOTIDE SEQUENCE [LARGE SCALE GENOMIC DNA]</scope>
    <source>
        <strain evidence="6 7">130c</strain>
    </source>
</reference>
<organism evidence="6 7">
    <name type="scientific">Stylonychia lemnae</name>
    <name type="common">Ciliate</name>
    <dbReference type="NCBI Taxonomy" id="5949"/>
    <lineage>
        <taxon>Eukaryota</taxon>
        <taxon>Sar</taxon>
        <taxon>Alveolata</taxon>
        <taxon>Ciliophora</taxon>
        <taxon>Intramacronucleata</taxon>
        <taxon>Spirotrichea</taxon>
        <taxon>Stichotrichia</taxon>
        <taxon>Sporadotrichida</taxon>
        <taxon>Oxytrichidae</taxon>
        <taxon>Stylonychinae</taxon>
        <taxon>Stylonychia</taxon>
    </lineage>
</organism>
<dbReference type="Pfam" id="PF01593">
    <property type="entry name" value="Amino_oxidase"/>
    <property type="match status" value="1"/>
</dbReference>
<dbReference type="OMA" id="DVGCGWL"/>
<dbReference type="InParanoid" id="A0A078AUQ4"/>
<feature type="binding site" evidence="3">
    <location>
        <position position="233"/>
    </location>
    <ligand>
        <name>FAD</name>
        <dbReference type="ChEBI" id="CHEBI:57692"/>
    </ligand>
</feature>
<dbReference type="OrthoDB" id="406280at2759"/>
<dbReference type="InterPro" id="IPR002937">
    <property type="entry name" value="Amino_oxidase"/>
</dbReference>
<dbReference type="InterPro" id="IPR050281">
    <property type="entry name" value="Flavin_monoamine_oxidase"/>
</dbReference>
<keyword evidence="4" id="KW-0274">FAD</keyword>
<comment type="cofactor">
    <cofactor evidence="1 4">
        <name>FAD</name>
        <dbReference type="ChEBI" id="CHEBI:57692"/>
    </cofactor>
</comment>
<gene>
    <name evidence="6" type="primary">Contig5081.g5432</name>
    <name evidence="6" type="ORF">STYLEM_13678</name>
</gene>
<sequence length="468" mass="53937">MEPKNVLKNLQANNNFEVLVIGAGAAGLGAAKYLKKAGIKAKILEARDRIGGRVHAVPFGSDSKLIDLGGQWIHGLGPSAGDLKDWQGKLNPIYQIAVDNNIQTVKAWHLQSRIQKNFWYKGGEIPHDIWGILEQVEDYLEEHNEEADESETIDQFVKRKFNYEKGSEEEMILDWILIYRFGQDYGANPKNQSARYQEEDIIFDGTEDLIPESMLSILNIVAEGLDIMFNQQVTEINYERDQVVVKTKEGIEYFAQKVIVCVPLSILKAKDIQFKPVLPEEKQNSIQSMGVAQMDKLILEFDKVFWDEETDWFNYIAERNGDWCQTLNIYKYFQRPILMMFNAEPNTHNFEDMTDEEVLASGMKVIRDMFPNATEPINYLRTNWNKEEFSKGTFSYIAANSKPEYCEVITRNIDSKIWFAGEYGYFDFIGTVNAALISGENSAKEIVIQYNKKTEEICQHFYENDMFL</sequence>
<dbReference type="PANTHER" id="PTHR10742">
    <property type="entry name" value="FLAVIN MONOAMINE OXIDASE"/>
    <property type="match status" value="1"/>
</dbReference>
<dbReference type="EMBL" id="CCKQ01012984">
    <property type="protein sequence ID" value="CDW84613.1"/>
    <property type="molecule type" value="Genomic_DNA"/>
</dbReference>
<dbReference type="InterPro" id="IPR001613">
    <property type="entry name" value="Flavin_amine_oxidase"/>
</dbReference>
<evidence type="ECO:0000256" key="2">
    <source>
        <dbReference type="ARBA" id="ARBA00023002"/>
    </source>
</evidence>
<dbReference type="SUPFAM" id="SSF54373">
    <property type="entry name" value="FAD-linked reductases, C-terminal domain"/>
    <property type="match status" value="1"/>
</dbReference>
<dbReference type="InterPro" id="IPR036188">
    <property type="entry name" value="FAD/NAD-bd_sf"/>
</dbReference>
<keyword evidence="7" id="KW-1185">Reference proteome</keyword>
<keyword evidence="2 4" id="KW-0560">Oxidoreductase</keyword>
<feature type="domain" description="Amine oxidase" evidence="5">
    <location>
        <begin position="26"/>
        <end position="446"/>
    </location>
</feature>
<keyword evidence="4" id="KW-0285">Flavoprotein</keyword>
<comment type="similarity">
    <text evidence="4">Belongs to the flavin monoamine oxidase family.</text>
</comment>
<dbReference type="Gene3D" id="3.90.660.10">
    <property type="match status" value="1"/>
</dbReference>
<feature type="binding site" evidence="3">
    <location>
        <begin position="45"/>
        <end position="46"/>
    </location>
    <ligand>
        <name>FAD</name>
        <dbReference type="ChEBI" id="CHEBI:57692"/>
    </ligand>
</feature>
<evidence type="ECO:0000313" key="7">
    <source>
        <dbReference type="Proteomes" id="UP000039865"/>
    </source>
</evidence>
<evidence type="ECO:0000256" key="4">
    <source>
        <dbReference type="RuleBase" id="RU362067"/>
    </source>
</evidence>
<evidence type="ECO:0000313" key="6">
    <source>
        <dbReference type="EMBL" id="CDW84613.1"/>
    </source>
</evidence>
<evidence type="ECO:0000256" key="3">
    <source>
        <dbReference type="PIRSR" id="PIRSR601613-1"/>
    </source>
</evidence>
<accession>A0A078AUQ4</accession>
<dbReference type="PRINTS" id="PR00757">
    <property type="entry name" value="AMINEOXDASEF"/>
</dbReference>
<evidence type="ECO:0000256" key="1">
    <source>
        <dbReference type="ARBA" id="ARBA00001974"/>
    </source>
</evidence>
<dbReference type="SUPFAM" id="SSF51905">
    <property type="entry name" value="FAD/NAD(P)-binding domain"/>
    <property type="match status" value="1"/>
</dbReference>
<dbReference type="GO" id="GO:0016491">
    <property type="term" value="F:oxidoreductase activity"/>
    <property type="evidence" value="ECO:0007669"/>
    <property type="project" value="UniProtKB-KW"/>
</dbReference>
<dbReference type="EC" id="1.4.3.-" evidence="4"/>
<dbReference type="PANTHER" id="PTHR10742:SF410">
    <property type="entry name" value="LYSINE-SPECIFIC HISTONE DEMETHYLASE 2"/>
    <property type="match status" value="1"/>
</dbReference>
<dbReference type="AlphaFoldDB" id="A0A078AUQ4"/>
<proteinExistence type="inferred from homology"/>
<protein>
    <recommendedName>
        <fullName evidence="4">Amine oxidase</fullName>
        <ecNumber evidence="4">1.4.3.-</ecNumber>
    </recommendedName>
</protein>
<evidence type="ECO:0000259" key="5">
    <source>
        <dbReference type="Pfam" id="PF01593"/>
    </source>
</evidence>
<dbReference type="Gene3D" id="3.50.50.60">
    <property type="entry name" value="FAD/NAD(P)-binding domain"/>
    <property type="match status" value="1"/>
</dbReference>
<dbReference type="Proteomes" id="UP000039865">
    <property type="component" value="Unassembled WGS sequence"/>
</dbReference>